<dbReference type="Gene3D" id="1.10.10.10">
    <property type="entry name" value="Winged helix-like DNA-binding domain superfamily/Winged helix DNA-binding domain"/>
    <property type="match status" value="1"/>
</dbReference>
<dbReference type="InterPro" id="IPR000944">
    <property type="entry name" value="Tscrpt_reg_Rrf2"/>
</dbReference>
<dbReference type="RefSeq" id="WP_342758682.1">
    <property type="nucleotide sequence ID" value="NZ_CP146256.1"/>
</dbReference>
<dbReference type="EMBL" id="CP146256">
    <property type="protein sequence ID" value="XAH75119.1"/>
    <property type="molecule type" value="Genomic_DNA"/>
</dbReference>
<accession>A0ABZ3F0Y2</accession>
<dbReference type="Pfam" id="PF02082">
    <property type="entry name" value="Rrf2"/>
    <property type="match status" value="1"/>
</dbReference>
<reference evidence="1 2" key="1">
    <citation type="submission" date="2024-02" db="EMBL/GenBank/DDBJ databases">
        <title>Bacterial strain from lacustrine sediment.</title>
        <authorList>
            <person name="Petit C."/>
            <person name="Fadhlaoui K."/>
        </authorList>
    </citation>
    <scope>NUCLEOTIDE SEQUENCE [LARGE SCALE GENOMIC DNA]</scope>
    <source>
        <strain evidence="1 2">IPX-CK</strain>
    </source>
</reference>
<dbReference type="SUPFAM" id="SSF46785">
    <property type="entry name" value="Winged helix' DNA-binding domain"/>
    <property type="match status" value="1"/>
</dbReference>
<dbReference type="InterPro" id="IPR036388">
    <property type="entry name" value="WH-like_DNA-bd_sf"/>
</dbReference>
<evidence type="ECO:0000313" key="2">
    <source>
        <dbReference type="Proteomes" id="UP001451571"/>
    </source>
</evidence>
<dbReference type="InterPro" id="IPR036390">
    <property type="entry name" value="WH_DNA-bd_sf"/>
</dbReference>
<dbReference type="PROSITE" id="PS51197">
    <property type="entry name" value="HTH_RRF2_2"/>
    <property type="match status" value="1"/>
</dbReference>
<dbReference type="PANTHER" id="PTHR33221">
    <property type="entry name" value="WINGED HELIX-TURN-HELIX TRANSCRIPTIONAL REGULATOR, RRF2 FAMILY"/>
    <property type="match status" value="1"/>
</dbReference>
<protein>
    <submittedName>
        <fullName evidence="1">Rrf2 family transcriptional regulator</fullName>
    </submittedName>
</protein>
<sequence length="148" mass="16250">MNSEFGIAVHALVFLNRKACTLSSTELARNVCTNPARIRKIMVKLKNAGLVSTKEGLDGGYHLEAKPENISLYQISEALDFKFISSPWKSGNVDMDCLIASGMGQVLDNIYEDLDALCKERLKGITINNIDDEIFGALSIDKPCAPKQ</sequence>
<evidence type="ECO:0000313" key="1">
    <source>
        <dbReference type="EMBL" id="XAH75119.1"/>
    </source>
</evidence>
<gene>
    <name evidence="1" type="ORF">V6984_04915</name>
</gene>
<keyword evidence="2" id="KW-1185">Reference proteome</keyword>
<name>A0ABZ3F0Y2_9FIRM</name>
<proteinExistence type="predicted"/>
<organism evidence="1 2">
    <name type="scientific">Kineothrix sedimenti</name>
    <dbReference type="NCBI Taxonomy" id="3123317"/>
    <lineage>
        <taxon>Bacteria</taxon>
        <taxon>Bacillati</taxon>
        <taxon>Bacillota</taxon>
        <taxon>Clostridia</taxon>
        <taxon>Lachnospirales</taxon>
        <taxon>Lachnospiraceae</taxon>
        <taxon>Kineothrix</taxon>
    </lineage>
</organism>
<dbReference type="InterPro" id="IPR030489">
    <property type="entry name" value="TR_Rrf2-type_CS"/>
</dbReference>
<dbReference type="PROSITE" id="PS01332">
    <property type="entry name" value="HTH_RRF2_1"/>
    <property type="match status" value="1"/>
</dbReference>
<dbReference type="PANTHER" id="PTHR33221:SF15">
    <property type="entry name" value="HTH-TYPE TRANSCRIPTIONAL REGULATOR YWGB-RELATED"/>
    <property type="match status" value="1"/>
</dbReference>
<dbReference type="Proteomes" id="UP001451571">
    <property type="component" value="Chromosome"/>
</dbReference>